<dbReference type="PaxDb" id="3880-AES62398"/>
<sequence length="282" mass="32159">MVNELQEDNCSSISVQNNSLQASRTSYRTPEYRGSIPKKTRLKKKKSYQLRLPQSKDFLSAEISNPFSLLHTYVGNLYIKTILCFLSSIKDKRLSLNTLIYIWVCITLKCITSIRESHLYFVFEMMMRNYNIITLHALLVFSFIAGFNSIKEKGDTKCKVSERQALLTFKQGIQDDYGMLSTSKDGPNADCCKWEGVQCNNQTGYMFRICMLRHLKYLDLSHLITNDQIPKFIGSFSNLRYLDLSVGGYGGKIPTQLGNLSQLRHLDLSNNGLTGQSFSSES</sequence>
<evidence type="ECO:0000256" key="4">
    <source>
        <dbReference type="ARBA" id="ARBA00022729"/>
    </source>
</evidence>
<evidence type="ECO:0000259" key="11">
    <source>
        <dbReference type="Pfam" id="PF08263"/>
    </source>
</evidence>
<dbReference type="EnsemblPlants" id="AES62398">
    <property type="protein sequence ID" value="AES62398"/>
    <property type="gene ID" value="MTR_1g099240"/>
</dbReference>
<reference evidence="12 14" key="1">
    <citation type="journal article" date="2011" name="Nature">
        <title>The Medicago genome provides insight into the evolution of rhizobial symbioses.</title>
        <authorList>
            <person name="Young N.D."/>
            <person name="Debelle F."/>
            <person name="Oldroyd G.E."/>
            <person name="Geurts R."/>
            <person name="Cannon S.B."/>
            <person name="Udvardi M.K."/>
            <person name="Benedito V.A."/>
            <person name="Mayer K.F."/>
            <person name="Gouzy J."/>
            <person name="Schoof H."/>
            <person name="Van de Peer Y."/>
            <person name="Proost S."/>
            <person name="Cook D.R."/>
            <person name="Meyers B.C."/>
            <person name="Spannagl M."/>
            <person name="Cheung F."/>
            <person name="De Mita S."/>
            <person name="Krishnakumar V."/>
            <person name="Gundlach H."/>
            <person name="Zhou S."/>
            <person name="Mudge J."/>
            <person name="Bharti A.K."/>
            <person name="Murray J.D."/>
            <person name="Naoumkina M.A."/>
            <person name="Rosen B."/>
            <person name="Silverstein K.A."/>
            <person name="Tang H."/>
            <person name="Rombauts S."/>
            <person name="Zhao P.X."/>
            <person name="Zhou P."/>
            <person name="Barbe V."/>
            <person name="Bardou P."/>
            <person name="Bechner M."/>
            <person name="Bellec A."/>
            <person name="Berger A."/>
            <person name="Berges H."/>
            <person name="Bidwell S."/>
            <person name="Bisseling T."/>
            <person name="Choisne N."/>
            <person name="Couloux A."/>
            <person name="Denny R."/>
            <person name="Deshpande S."/>
            <person name="Dai X."/>
            <person name="Doyle J.J."/>
            <person name="Dudez A.M."/>
            <person name="Farmer A.D."/>
            <person name="Fouteau S."/>
            <person name="Franken C."/>
            <person name="Gibelin C."/>
            <person name="Gish J."/>
            <person name="Goldstein S."/>
            <person name="Gonzalez A.J."/>
            <person name="Green P.J."/>
            <person name="Hallab A."/>
            <person name="Hartog M."/>
            <person name="Hua A."/>
            <person name="Humphray S.J."/>
            <person name="Jeong D.H."/>
            <person name="Jing Y."/>
            <person name="Jocker A."/>
            <person name="Kenton S.M."/>
            <person name="Kim D.J."/>
            <person name="Klee K."/>
            <person name="Lai H."/>
            <person name="Lang C."/>
            <person name="Lin S."/>
            <person name="Macmil S.L."/>
            <person name="Magdelenat G."/>
            <person name="Matthews L."/>
            <person name="McCorrison J."/>
            <person name="Monaghan E.L."/>
            <person name="Mun J.H."/>
            <person name="Najar F.Z."/>
            <person name="Nicholson C."/>
            <person name="Noirot C."/>
            <person name="O'Bleness M."/>
            <person name="Paule C.R."/>
            <person name="Poulain J."/>
            <person name="Prion F."/>
            <person name="Qin B."/>
            <person name="Qu C."/>
            <person name="Retzel E.F."/>
            <person name="Riddle C."/>
            <person name="Sallet E."/>
            <person name="Samain S."/>
            <person name="Samson N."/>
            <person name="Sanders I."/>
            <person name="Saurat O."/>
            <person name="Scarpelli C."/>
            <person name="Schiex T."/>
            <person name="Segurens B."/>
            <person name="Severin A.J."/>
            <person name="Sherrier D.J."/>
            <person name="Shi R."/>
            <person name="Sims S."/>
            <person name="Singer S.R."/>
            <person name="Sinharoy S."/>
            <person name="Sterck L."/>
            <person name="Viollet A."/>
            <person name="Wang B.B."/>
            <person name="Wang K."/>
            <person name="Wang M."/>
            <person name="Wang X."/>
            <person name="Warfsmann J."/>
            <person name="Weissenbach J."/>
            <person name="White D.D."/>
            <person name="White J.D."/>
            <person name="Wiley G.B."/>
            <person name="Wincker P."/>
            <person name="Xing Y."/>
            <person name="Yang L."/>
            <person name="Yao Z."/>
            <person name="Ying F."/>
            <person name="Zhai J."/>
            <person name="Zhou L."/>
            <person name="Zuber A."/>
            <person name="Denarie J."/>
            <person name="Dixon R.A."/>
            <person name="May G.D."/>
            <person name="Schwartz D.C."/>
            <person name="Rogers J."/>
            <person name="Quetier F."/>
            <person name="Town C.D."/>
            <person name="Roe B.A."/>
        </authorList>
    </citation>
    <scope>NUCLEOTIDE SEQUENCE [LARGE SCALE GENOMIC DNA]</scope>
    <source>
        <strain evidence="12">A17</strain>
        <strain evidence="13 14">cv. Jemalong A17</strain>
    </source>
</reference>
<evidence type="ECO:0000313" key="14">
    <source>
        <dbReference type="Proteomes" id="UP000002051"/>
    </source>
</evidence>
<feature type="domain" description="Leucine-rich repeat-containing N-terminal plant-type" evidence="11">
    <location>
        <begin position="161"/>
        <end position="200"/>
    </location>
</feature>
<organism evidence="12 14">
    <name type="scientific">Medicago truncatula</name>
    <name type="common">Barrel medic</name>
    <name type="synonym">Medicago tribuloides</name>
    <dbReference type="NCBI Taxonomy" id="3880"/>
    <lineage>
        <taxon>Eukaryota</taxon>
        <taxon>Viridiplantae</taxon>
        <taxon>Streptophyta</taxon>
        <taxon>Embryophyta</taxon>
        <taxon>Tracheophyta</taxon>
        <taxon>Spermatophyta</taxon>
        <taxon>Magnoliopsida</taxon>
        <taxon>eudicotyledons</taxon>
        <taxon>Gunneridae</taxon>
        <taxon>Pentapetalae</taxon>
        <taxon>rosids</taxon>
        <taxon>fabids</taxon>
        <taxon>Fabales</taxon>
        <taxon>Fabaceae</taxon>
        <taxon>Papilionoideae</taxon>
        <taxon>50 kb inversion clade</taxon>
        <taxon>NPAAA clade</taxon>
        <taxon>Hologalegina</taxon>
        <taxon>IRL clade</taxon>
        <taxon>Trifolieae</taxon>
        <taxon>Medicago</taxon>
    </lineage>
</organism>
<evidence type="ECO:0000256" key="10">
    <source>
        <dbReference type="SAM" id="Phobius"/>
    </source>
</evidence>
<keyword evidence="6 10" id="KW-1133">Transmembrane helix</keyword>
<dbReference type="AlphaFoldDB" id="G7ID24"/>
<evidence type="ECO:0000256" key="3">
    <source>
        <dbReference type="ARBA" id="ARBA00022692"/>
    </source>
</evidence>
<name>G7ID24_MEDTR</name>
<keyword evidence="9" id="KW-0325">Glycoprotein</keyword>
<dbReference type="InterPro" id="IPR046956">
    <property type="entry name" value="RLP23-like"/>
</dbReference>
<evidence type="ECO:0000313" key="13">
    <source>
        <dbReference type="EnsemblPlants" id="AES62398"/>
    </source>
</evidence>
<keyword evidence="8" id="KW-0675">Receptor</keyword>
<keyword evidence="4" id="KW-0732">Signal</keyword>
<dbReference type="SUPFAM" id="SSF52058">
    <property type="entry name" value="L domain-like"/>
    <property type="match status" value="1"/>
</dbReference>
<dbReference type="EMBL" id="CM001217">
    <property type="protein sequence ID" value="AES62398.1"/>
    <property type="molecule type" value="Genomic_DNA"/>
</dbReference>
<dbReference type="Gene3D" id="3.80.10.10">
    <property type="entry name" value="Ribonuclease Inhibitor"/>
    <property type="match status" value="1"/>
</dbReference>
<gene>
    <name evidence="12" type="ordered locus">MTR_1g099240</name>
</gene>
<dbReference type="Proteomes" id="UP000002051">
    <property type="component" value="Unassembled WGS sequence"/>
</dbReference>
<feature type="transmembrane region" description="Helical" evidence="10">
    <location>
        <begin position="94"/>
        <end position="114"/>
    </location>
</feature>
<comment type="subcellular location">
    <subcellularLocation>
        <location evidence="1">Membrane</location>
        <topology evidence="1">Single-pass type I membrane protein</topology>
    </subcellularLocation>
</comment>
<dbReference type="Pfam" id="PF08263">
    <property type="entry name" value="LRRNT_2"/>
    <property type="match status" value="1"/>
</dbReference>
<evidence type="ECO:0000256" key="1">
    <source>
        <dbReference type="ARBA" id="ARBA00004479"/>
    </source>
</evidence>
<evidence type="ECO:0000256" key="5">
    <source>
        <dbReference type="ARBA" id="ARBA00022737"/>
    </source>
</evidence>
<keyword evidence="3 10" id="KW-0812">Transmembrane</keyword>
<protein>
    <submittedName>
        <fullName evidence="12">LRR amino-terminal domain protein</fullName>
    </submittedName>
</protein>
<proteinExistence type="predicted"/>
<keyword evidence="7 10" id="KW-0472">Membrane</keyword>
<dbReference type="GO" id="GO:0016020">
    <property type="term" value="C:membrane"/>
    <property type="evidence" value="ECO:0007669"/>
    <property type="project" value="UniProtKB-SubCell"/>
</dbReference>
<evidence type="ECO:0000256" key="8">
    <source>
        <dbReference type="ARBA" id="ARBA00023170"/>
    </source>
</evidence>
<dbReference type="HOGENOM" id="CLU_988199_0_0_1"/>
<evidence type="ECO:0000256" key="6">
    <source>
        <dbReference type="ARBA" id="ARBA00022989"/>
    </source>
</evidence>
<dbReference type="eggNOG" id="KOG0619">
    <property type="taxonomic scope" value="Eukaryota"/>
</dbReference>
<keyword evidence="2" id="KW-0433">Leucine-rich repeat</keyword>
<reference evidence="13" key="3">
    <citation type="submission" date="2015-04" db="UniProtKB">
        <authorList>
            <consortium name="EnsemblPlants"/>
        </authorList>
    </citation>
    <scope>IDENTIFICATION</scope>
    <source>
        <strain evidence="13">cv. Jemalong A17</strain>
    </source>
</reference>
<keyword evidence="5" id="KW-0677">Repeat</keyword>
<dbReference type="InterPro" id="IPR001611">
    <property type="entry name" value="Leu-rich_rpt"/>
</dbReference>
<keyword evidence="14" id="KW-1185">Reference proteome</keyword>
<reference evidence="12 14" key="2">
    <citation type="journal article" date="2014" name="BMC Genomics">
        <title>An improved genome release (version Mt4.0) for the model legume Medicago truncatula.</title>
        <authorList>
            <person name="Tang H."/>
            <person name="Krishnakumar V."/>
            <person name="Bidwell S."/>
            <person name="Rosen B."/>
            <person name="Chan A."/>
            <person name="Zhou S."/>
            <person name="Gentzbittel L."/>
            <person name="Childs K.L."/>
            <person name="Yandell M."/>
            <person name="Gundlach H."/>
            <person name="Mayer K.F."/>
            <person name="Schwartz D.C."/>
            <person name="Town C.D."/>
        </authorList>
    </citation>
    <scope>GENOME REANNOTATION</scope>
    <source>
        <strain evidence="13 14">cv. Jemalong A17</strain>
    </source>
</reference>
<feature type="transmembrane region" description="Helical" evidence="10">
    <location>
        <begin position="130"/>
        <end position="150"/>
    </location>
</feature>
<dbReference type="Pfam" id="PF00560">
    <property type="entry name" value="LRR_1"/>
    <property type="match status" value="1"/>
</dbReference>
<evidence type="ECO:0000313" key="12">
    <source>
        <dbReference type="EMBL" id="AES62398.1"/>
    </source>
</evidence>
<accession>G7ID24</accession>
<dbReference type="InterPro" id="IPR013210">
    <property type="entry name" value="LRR_N_plant-typ"/>
</dbReference>
<dbReference type="InterPro" id="IPR032675">
    <property type="entry name" value="LRR_dom_sf"/>
</dbReference>
<evidence type="ECO:0000256" key="7">
    <source>
        <dbReference type="ARBA" id="ARBA00023136"/>
    </source>
</evidence>
<evidence type="ECO:0000256" key="2">
    <source>
        <dbReference type="ARBA" id="ARBA00022614"/>
    </source>
</evidence>
<evidence type="ECO:0000256" key="9">
    <source>
        <dbReference type="ARBA" id="ARBA00023180"/>
    </source>
</evidence>
<dbReference type="PANTHER" id="PTHR48063:SF98">
    <property type="entry name" value="LRR RECEPTOR-LIKE SERINE_THREONINE-PROTEIN KINASE FLS2"/>
    <property type="match status" value="1"/>
</dbReference>
<dbReference type="PANTHER" id="PTHR48063">
    <property type="entry name" value="LRR RECEPTOR-LIKE KINASE"/>
    <property type="match status" value="1"/>
</dbReference>